<dbReference type="Gene3D" id="3.30.420.40">
    <property type="match status" value="3"/>
</dbReference>
<organism evidence="3 4">
    <name type="scientific">Tilletiopsis washingtonensis</name>
    <dbReference type="NCBI Taxonomy" id="58919"/>
    <lineage>
        <taxon>Eukaryota</taxon>
        <taxon>Fungi</taxon>
        <taxon>Dikarya</taxon>
        <taxon>Basidiomycota</taxon>
        <taxon>Ustilaginomycotina</taxon>
        <taxon>Exobasidiomycetes</taxon>
        <taxon>Entylomatales</taxon>
        <taxon>Entylomatales incertae sedis</taxon>
        <taxon>Tilletiopsis</taxon>
    </lineage>
</organism>
<dbReference type="GeneID" id="37270440"/>
<gene>
    <name evidence="3" type="ORF">FA09DRAFT_331164</name>
</gene>
<feature type="region of interest" description="Disordered" evidence="2">
    <location>
        <begin position="1"/>
        <end position="31"/>
    </location>
</feature>
<name>A0A316Z522_9BASI</name>
<feature type="region of interest" description="Disordered" evidence="2">
    <location>
        <begin position="626"/>
        <end position="676"/>
    </location>
</feature>
<protein>
    <submittedName>
        <fullName evidence="3">Actin-like ATPase domain-containing protein</fullName>
    </submittedName>
</protein>
<dbReference type="Proteomes" id="UP000245946">
    <property type="component" value="Unassembled WGS sequence"/>
</dbReference>
<dbReference type="Pfam" id="PF00022">
    <property type="entry name" value="Actin"/>
    <property type="match status" value="2"/>
</dbReference>
<keyword evidence="4" id="KW-1185">Reference proteome</keyword>
<dbReference type="Gene3D" id="3.90.640.10">
    <property type="entry name" value="Actin, Chain A, domain 4"/>
    <property type="match status" value="1"/>
</dbReference>
<evidence type="ECO:0000256" key="1">
    <source>
        <dbReference type="RuleBase" id="RU000487"/>
    </source>
</evidence>
<feature type="compositionally biased region" description="Acidic residues" evidence="2">
    <location>
        <begin position="160"/>
        <end position="181"/>
    </location>
</feature>
<evidence type="ECO:0000313" key="3">
    <source>
        <dbReference type="EMBL" id="PWN96689.1"/>
    </source>
</evidence>
<evidence type="ECO:0000313" key="4">
    <source>
        <dbReference type="Proteomes" id="UP000245946"/>
    </source>
</evidence>
<accession>A0A316Z522</accession>
<dbReference type="AlphaFoldDB" id="A0A316Z522"/>
<feature type="region of interest" description="Disordered" evidence="2">
    <location>
        <begin position="577"/>
        <end position="612"/>
    </location>
</feature>
<dbReference type="EMBL" id="KZ819298">
    <property type="protein sequence ID" value="PWN96689.1"/>
    <property type="molecule type" value="Genomic_DNA"/>
</dbReference>
<dbReference type="PANTHER" id="PTHR11937">
    <property type="entry name" value="ACTIN"/>
    <property type="match status" value="1"/>
</dbReference>
<dbReference type="OrthoDB" id="5572108at2759"/>
<dbReference type="CDD" id="cd10206">
    <property type="entry name" value="ASKHA_NBD_Arp8-like"/>
    <property type="match status" value="1"/>
</dbReference>
<sequence length="822" mass="87821">MPRAPPGAPRRLVMKPAPPPGPSRELPLQYTSFAVPPPVNAKNMASTYLKTEAQTWLGRQAPAPPLGQGVVPSRGRKRKRPEATNARVAEDDEEEEGDESGSETDAAANPAQRTLVIHPSTSFLRIGLASDLYPLTVPNVVARRDREGAPPRPARASASPEEEDGVEEAEVEEEDAEEEDADGKRKKKKDPLTVKIDVLRADLRSIMRAMKLRPVTNGRGLAAAYNETSRAEKVPEHNDVMGVEWTKTAASDPDVLLGERALRLPAFSGEAQSASRPWELFYPFRQGRLDIEPYVARYGSAAAQALLSDVRAILMRAITAPREDLEARDDAAGPPDYGLGIDAKELGTYSVILIVSDLYSATDIQDLTDLLLVDMGFQAICIQQESVSATFGAGLSSGCVVRIGRDHTAVTCVDEGLVLAESRIGLAYGGDDVSLFFAQLLRAANCAYKELDFSRRLADRWIVEDLKHRLLTLDATQLGLVISDFHVRLPGRPTLKYQVRTYDEVILAPMLLFSPRVVSFKGKRSYAARLGGGLNQAEREDGERGALGTGADLPVTAAMQGSVSHLLPAAPDAAAADATPAPAAQAATNGTAAAGREAGASPHPVSLPPGMEQLALPDFHARMAAASAAGGSTGSPIKNEISSGTAGPSRALTPARTAGESTRPSPSAGGARGPSATPLALPSIDVQWEAAKVPLDVAVWNSIRAAVQPQMTTSAQEERVKRMSNNIICIGGTAQLPGLGSVLEARLNVHLAAWSQSVLGKDAESSISASVIPPPRDMDPRLLAWKGMAVLARLESVGEMWLQRRDWDAFGWRALREKSLFL</sequence>
<reference evidence="3 4" key="1">
    <citation type="journal article" date="2018" name="Mol. Biol. Evol.">
        <title>Broad Genomic Sampling Reveals a Smut Pathogenic Ancestry of the Fungal Clade Ustilaginomycotina.</title>
        <authorList>
            <person name="Kijpornyongpan T."/>
            <person name="Mondo S.J."/>
            <person name="Barry K."/>
            <person name="Sandor L."/>
            <person name="Lee J."/>
            <person name="Lipzen A."/>
            <person name="Pangilinan J."/>
            <person name="LaButti K."/>
            <person name="Hainaut M."/>
            <person name="Henrissat B."/>
            <person name="Grigoriev I.V."/>
            <person name="Spatafora J.W."/>
            <person name="Aime M.C."/>
        </authorList>
    </citation>
    <scope>NUCLEOTIDE SEQUENCE [LARGE SCALE GENOMIC DNA]</scope>
    <source>
        <strain evidence="3 4">MCA 4186</strain>
    </source>
</reference>
<dbReference type="SMART" id="SM00268">
    <property type="entry name" value="ACTIN"/>
    <property type="match status" value="1"/>
</dbReference>
<dbReference type="RefSeq" id="XP_025596968.1">
    <property type="nucleotide sequence ID" value="XM_025742896.1"/>
</dbReference>
<dbReference type="InterPro" id="IPR043129">
    <property type="entry name" value="ATPase_NBD"/>
</dbReference>
<comment type="similarity">
    <text evidence="1">Belongs to the actin family.</text>
</comment>
<feature type="region of interest" description="Disordered" evidence="2">
    <location>
        <begin position="56"/>
        <end position="113"/>
    </location>
</feature>
<evidence type="ECO:0000256" key="2">
    <source>
        <dbReference type="SAM" id="MobiDB-lite"/>
    </source>
</evidence>
<proteinExistence type="inferred from homology"/>
<dbReference type="SUPFAM" id="SSF53067">
    <property type="entry name" value="Actin-like ATPase domain"/>
    <property type="match status" value="1"/>
</dbReference>
<feature type="region of interest" description="Disordered" evidence="2">
    <location>
        <begin position="144"/>
        <end position="189"/>
    </location>
</feature>
<feature type="compositionally biased region" description="Low complexity" evidence="2">
    <location>
        <begin position="577"/>
        <end position="600"/>
    </location>
</feature>
<dbReference type="STRING" id="58919.A0A316Z522"/>
<feature type="compositionally biased region" description="Acidic residues" evidence="2">
    <location>
        <begin position="90"/>
        <end position="102"/>
    </location>
</feature>
<dbReference type="InterPro" id="IPR004000">
    <property type="entry name" value="Actin"/>
</dbReference>